<dbReference type="InterPro" id="IPR045210">
    <property type="entry name" value="RING-Ubox_PUB"/>
</dbReference>
<dbReference type="CDD" id="cd16664">
    <property type="entry name" value="RING-Ubox_PUB"/>
    <property type="match status" value="1"/>
</dbReference>
<dbReference type="Pfam" id="PF04564">
    <property type="entry name" value="U-box"/>
    <property type="match status" value="1"/>
</dbReference>
<dbReference type="GO" id="GO:0061630">
    <property type="term" value="F:ubiquitin protein ligase activity"/>
    <property type="evidence" value="ECO:0007669"/>
    <property type="project" value="UniProtKB-UniRule"/>
</dbReference>
<dbReference type="InterPro" id="IPR013083">
    <property type="entry name" value="Znf_RING/FYVE/PHD"/>
</dbReference>
<comment type="caution">
    <text evidence="7">The sequence shown here is derived from an EMBL/GenBank/DDBJ whole genome shotgun (WGS) entry which is preliminary data.</text>
</comment>
<gene>
    <name evidence="7" type="ORF">Fot_36945</name>
</gene>
<evidence type="ECO:0000256" key="4">
    <source>
        <dbReference type="ARBA" id="ARBA00022786"/>
    </source>
</evidence>
<keyword evidence="3 5" id="KW-0808">Transferase</keyword>
<dbReference type="InterPro" id="IPR011989">
    <property type="entry name" value="ARM-like"/>
</dbReference>
<comment type="catalytic activity">
    <reaction evidence="1 5">
        <text>S-ubiquitinyl-[E2 ubiquitin-conjugating enzyme]-L-cysteine + [acceptor protein]-L-lysine = [E2 ubiquitin-conjugating enzyme]-L-cysteine + N(6)-ubiquitinyl-[acceptor protein]-L-lysine.</text>
        <dbReference type="EC" id="2.3.2.27"/>
    </reaction>
</comment>
<dbReference type="InterPro" id="IPR058678">
    <property type="entry name" value="ARM_PUB"/>
</dbReference>
<keyword evidence="8" id="KW-1185">Reference proteome</keyword>
<dbReference type="EC" id="2.3.2.27" evidence="5"/>
<accession>A0ABD1SQV5</accession>
<dbReference type="PANTHER" id="PTHR22849">
    <property type="entry name" value="WDSAM1 PROTEIN"/>
    <property type="match status" value="1"/>
</dbReference>
<sequence length="409" mass="46070">MDTSMVEVPEFFICPISLQIMKDPVTTISGITYDRESIEYWLFKNHNTICPVTKQPLPRDSDLTPNHTLRRLIQAWCTVNAAYGIDRIPTPKPPLSKFYVLNLVRDLWLPNLQLKTLQKLEGIAVENDRNKIYLVEAGIVKALTSFIVSCHRKRKTDGLEEALSLFYLIRGLLGQEKAAPLSENEEIMDSLTWVLGFDGVLDHVALKMHAAYALKEVTKKTNSSTLAKLKPEFFNKIVRVLREGSSQQGINALLHVILNTCPRGRNRIMMIEAGAVFELIELELRIPEKKTTELILGILYHLCSCADGRAQLLNHAAGIAVITRRILKVSNTADDRAILIIALICKYSGTNGVLQEMLRVGTVVKLCMVLQADCASYLKDKAKGILRTHFDVWKDSPCIDLPTLTRYTR</sequence>
<organism evidence="7 8">
    <name type="scientific">Forsythia ovata</name>
    <dbReference type="NCBI Taxonomy" id="205694"/>
    <lineage>
        <taxon>Eukaryota</taxon>
        <taxon>Viridiplantae</taxon>
        <taxon>Streptophyta</taxon>
        <taxon>Embryophyta</taxon>
        <taxon>Tracheophyta</taxon>
        <taxon>Spermatophyta</taxon>
        <taxon>Magnoliopsida</taxon>
        <taxon>eudicotyledons</taxon>
        <taxon>Gunneridae</taxon>
        <taxon>Pentapetalae</taxon>
        <taxon>asterids</taxon>
        <taxon>lamiids</taxon>
        <taxon>Lamiales</taxon>
        <taxon>Oleaceae</taxon>
        <taxon>Forsythieae</taxon>
        <taxon>Forsythia</taxon>
    </lineage>
</organism>
<feature type="domain" description="U-box" evidence="6">
    <location>
        <begin position="7"/>
        <end position="83"/>
    </location>
</feature>
<dbReference type="InterPro" id="IPR016024">
    <property type="entry name" value="ARM-type_fold"/>
</dbReference>
<evidence type="ECO:0000313" key="8">
    <source>
        <dbReference type="Proteomes" id="UP001604277"/>
    </source>
</evidence>
<dbReference type="Gene3D" id="3.30.40.10">
    <property type="entry name" value="Zinc/RING finger domain, C3HC4 (zinc finger)"/>
    <property type="match status" value="1"/>
</dbReference>
<dbReference type="Pfam" id="PF25598">
    <property type="entry name" value="ARM_PUB"/>
    <property type="match status" value="1"/>
</dbReference>
<comment type="pathway">
    <text evidence="2 5">Protein modification; protein ubiquitination.</text>
</comment>
<evidence type="ECO:0000313" key="7">
    <source>
        <dbReference type="EMBL" id="KAL2503097.1"/>
    </source>
</evidence>
<dbReference type="Proteomes" id="UP001604277">
    <property type="component" value="Unassembled WGS sequence"/>
</dbReference>
<evidence type="ECO:0000256" key="2">
    <source>
        <dbReference type="ARBA" id="ARBA00004906"/>
    </source>
</evidence>
<dbReference type="EMBL" id="JBFOLJ010000010">
    <property type="protein sequence ID" value="KAL2503097.1"/>
    <property type="molecule type" value="Genomic_DNA"/>
</dbReference>
<proteinExistence type="predicted"/>
<reference evidence="8" key="1">
    <citation type="submission" date="2024-07" db="EMBL/GenBank/DDBJ databases">
        <title>Two chromosome-level genome assemblies of Korean endemic species Abeliophyllum distichum and Forsythia ovata (Oleaceae).</title>
        <authorList>
            <person name="Jang H."/>
        </authorList>
    </citation>
    <scope>NUCLEOTIDE SEQUENCE [LARGE SCALE GENOMIC DNA]</scope>
</reference>
<dbReference type="SMART" id="SM00504">
    <property type="entry name" value="Ubox"/>
    <property type="match status" value="1"/>
</dbReference>
<comment type="function">
    <text evidence="5">Functions as an E3 ubiquitin ligase.</text>
</comment>
<dbReference type="GO" id="GO:0016567">
    <property type="term" value="P:protein ubiquitination"/>
    <property type="evidence" value="ECO:0007669"/>
    <property type="project" value="UniProtKB-UniRule"/>
</dbReference>
<protein>
    <recommendedName>
        <fullName evidence="5 6">U-box domain-containing protein</fullName>
        <ecNumber evidence="5">2.3.2.27</ecNumber>
    </recommendedName>
    <alternativeName>
        <fullName evidence="5">RING-type E3 ubiquitin transferase PUB</fullName>
    </alternativeName>
</protein>
<dbReference type="InterPro" id="IPR003613">
    <property type="entry name" value="Ubox_domain"/>
</dbReference>
<dbReference type="SUPFAM" id="SSF48371">
    <property type="entry name" value="ARM repeat"/>
    <property type="match status" value="1"/>
</dbReference>
<dbReference type="PROSITE" id="PS51698">
    <property type="entry name" value="U_BOX"/>
    <property type="match status" value="1"/>
</dbReference>
<keyword evidence="4 5" id="KW-0833">Ubl conjugation pathway</keyword>
<evidence type="ECO:0000256" key="5">
    <source>
        <dbReference type="RuleBase" id="RU369093"/>
    </source>
</evidence>
<dbReference type="Gene3D" id="1.25.10.10">
    <property type="entry name" value="Leucine-rich Repeat Variant"/>
    <property type="match status" value="1"/>
</dbReference>
<evidence type="ECO:0000259" key="6">
    <source>
        <dbReference type="PROSITE" id="PS51698"/>
    </source>
</evidence>
<name>A0ABD1SQV5_9LAMI</name>
<evidence type="ECO:0000256" key="3">
    <source>
        <dbReference type="ARBA" id="ARBA00022679"/>
    </source>
</evidence>
<dbReference type="InterPro" id="IPR045185">
    <property type="entry name" value="PUB22/23/24-like"/>
</dbReference>
<dbReference type="PANTHER" id="PTHR22849:SF24">
    <property type="entry name" value="E3 UBIQUITIN-PROTEIN LIGASE PUB24"/>
    <property type="match status" value="1"/>
</dbReference>
<evidence type="ECO:0000256" key="1">
    <source>
        <dbReference type="ARBA" id="ARBA00000900"/>
    </source>
</evidence>
<dbReference type="SUPFAM" id="SSF57850">
    <property type="entry name" value="RING/U-box"/>
    <property type="match status" value="1"/>
</dbReference>
<dbReference type="AlphaFoldDB" id="A0ABD1SQV5"/>